<dbReference type="SUPFAM" id="SSF111331">
    <property type="entry name" value="NAD kinase/diacylglycerol kinase-like"/>
    <property type="match status" value="1"/>
</dbReference>
<proteinExistence type="predicted"/>
<comment type="caution">
    <text evidence="1">The sequence shown here is derived from an EMBL/GenBank/DDBJ whole genome shotgun (WGS) entry which is preliminary data.</text>
</comment>
<dbReference type="EMBL" id="VSSQ01012873">
    <property type="protein sequence ID" value="MPM50227.1"/>
    <property type="molecule type" value="Genomic_DNA"/>
</dbReference>
<dbReference type="InterPro" id="IPR017438">
    <property type="entry name" value="ATP-NAD_kinase_N"/>
</dbReference>
<evidence type="ECO:0000313" key="1">
    <source>
        <dbReference type="EMBL" id="MPM50227.1"/>
    </source>
</evidence>
<gene>
    <name evidence="1" type="primary">nadK_26</name>
    <name evidence="1" type="ORF">SDC9_96963</name>
</gene>
<keyword evidence="1" id="KW-0808">Transferase</keyword>
<dbReference type="Pfam" id="PF20143">
    <property type="entry name" value="NAD_kinase_C"/>
    <property type="match status" value="1"/>
</dbReference>
<dbReference type="GO" id="GO:0003951">
    <property type="term" value="F:NAD+ kinase activity"/>
    <property type="evidence" value="ECO:0007669"/>
    <property type="project" value="UniProtKB-EC"/>
</dbReference>
<dbReference type="InterPro" id="IPR016064">
    <property type="entry name" value="NAD/diacylglycerol_kinase_sf"/>
</dbReference>
<dbReference type="Gene3D" id="2.60.200.30">
    <property type="entry name" value="Probable inorganic polyphosphate/atp-NAD kinase, domain 2"/>
    <property type="match status" value="1"/>
</dbReference>
<sequence length="192" mass="20898">MTSADSIPGTEWIDVLTSGNFYIEKRAVLEVSTANPIHGIYPFALNEVSIQRIDPSMLSVDVSVDGLKLPTYWSDGIVLATPTGSTAYSLSIGGPIVMPSSKAVIIAPIAPHNLNVRPLVVPEEAVMKITFNSRKGGALLCVDNRSVQIENNTEFVIKKANFDLNYISLKPSGFFDAIKEKLLWGADKRNSF</sequence>
<dbReference type="InterPro" id="IPR017437">
    <property type="entry name" value="ATP-NAD_kinase_PpnK-typ_C"/>
</dbReference>
<organism evidence="1">
    <name type="scientific">bioreactor metagenome</name>
    <dbReference type="NCBI Taxonomy" id="1076179"/>
    <lineage>
        <taxon>unclassified sequences</taxon>
        <taxon>metagenomes</taxon>
        <taxon>ecological metagenomes</taxon>
    </lineage>
</organism>
<dbReference type="Gene3D" id="3.40.50.10330">
    <property type="entry name" value="Probable inorganic polyphosphate/atp-NAD kinase, domain 1"/>
    <property type="match status" value="1"/>
</dbReference>
<dbReference type="EC" id="2.7.1.23" evidence="1"/>
<dbReference type="GO" id="GO:0006741">
    <property type="term" value="P:NADP+ biosynthetic process"/>
    <property type="evidence" value="ECO:0007669"/>
    <property type="project" value="TreeGrafter"/>
</dbReference>
<name>A0A645AB37_9ZZZZ</name>
<dbReference type="PANTHER" id="PTHR20275:SF0">
    <property type="entry name" value="NAD KINASE"/>
    <property type="match status" value="1"/>
</dbReference>
<keyword evidence="1" id="KW-0418">Kinase</keyword>
<accession>A0A645AB37</accession>
<dbReference type="GO" id="GO:0019674">
    <property type="term" value="P:NAD+ metabolic process"/>
    <property type="evidence" value="ECO:0007669"/>
    <property type="project" value="InterPro"/>
</dbReference>
<reference evidence="1" key="1">
    <citation type="submission" date="2019-08" db="EMBL/GenBank/DDBJ databases">
        <authorList>
            <person name="Kucharzyk K."/>
            <person name="Murdoch R.W."/>
            <person name="Higgins S."/>
            <person name="Loffler F."/>
        </authorList>
    </citation>
    <scope>NUCLEOTIDE SEQUENCE</scope>
</reference>
<protein>
    <submittedName>
        <fullName evidence="1">NAD kinase</fullName>
        <ecNumber evidence="1">2.7.1.23</ecNumber>
    </submittedName>
</protein>
<dbReference type="AlphaFoldDB" id="A0A645AB37"/>
<dbReference type="PANTHER" id="PTHR20275">
    <property type="entry name" value="NAD KINASE"/>
    <property type="match status" value="1"/>
</dbReference>